<dbReference type="InterPro" id="IPR007372">
    <property type="entry name" value="Lipid/polyisoprenoid-bd_YceI"/>
</dbReference>
<comment type="caution">
    <text evidence="2">The sequence shown here is derived from an EMBL/GenBank/DDBJ whole genome shotgun (WGS) entry which is preliminary data.</text>
</comment>
<evidence type="ECO:0000259" key="1">
    <source>
        <dbReference type="SMART" id="SM00867"/>
    </source>
</evidence>
<proteinExistence type="predicted"/>
<dbReference type="InterPro" id="IPR036761">
    <property type="entry name" value="TTHA0802/YceI-like_sf"/>
</dbReference>
<keyword evidence="3" id="KW-1185">Reference proteome</keyword>
<dbReference type="PANTHER" id="PTHR34406:SF2">
    <property type="entry name" value="PERIPLASMIC PROTEIN"/>
    <property type="match status" value="1"/>
</dbReference>
<protein>
    <submittedName>
        <fullName evidence="2">YceI family protein</fullName>
    </submittedName>
</protein>
<dbReference type="PANTHER" id="PTHR34406">
    <property type="entry name" value="PROTEIN YCEI"/>
    <property type="match status" value="1"/>
</dbReference>
<sequence>MIFRASFLFILLFLSLIVPERFAVAADRYKIDPEHTYSTFEYNHWGLSLQRGRFDRNSGSIEIDFDNRSGSILIEIDAASISTGSSVFDSALRSSRFFDTGTYPKIVFKSTNIVFGEDKKPIALEGELTIKNISRNIRVELSQFNCRFMPLYFKNACGANGSAKILRSDFDLGRFTPFVSDEVSLSFSVEAIKE</sequence>
<evidence type="ECO:0000313" key="3">
    <source>
        <dbReference type="Proteomes" id="UP000627446"/>
    </source>
</evidence>
<dbReference type="Gene3D" id="2.40.128.110">
    <property type="entry name" value="Lipid/polyisoprenoid-binding, YceI-like"/>
    <property type="match status" value="1"/>
</dbReference>
<accession>A0A923HKD2</accession>
<reference evidence="2" key="1">
    <citation type="submission" date="2020-08" db="EMBL/GenBank/DDBJ databases">
        <title>Novel species isolated from subtropical streams in China.</title>
        <authorList>
            <person name="Lu H."/>
        </authorList>
    </citation>
    <scope>NUCLEOTIDE SEQUENCE</scope>
    <source>
        <strain evidence="2">LX22W</strain>
    </source>
</reference>
<dbReference type="Proteomes" id="UP000627446">
    <property type="component" value="Unassembled WGS sequence"/>
</dbReference>
<organism evidence="2 3">
    <name type="scientific">Undibacterium nitidum</name>
    <dbReference type="NCBI Taxonomy" id="2762298"/>
    <lineage>
        <taxon>Bacteria</taxon>
        <taxon>Pseudomonadati</taxon>
        <taxon>Pseudomonadota</taxon>
        <taxon>Betaproteobacteria</taxon>
        <taxon>Burkholderiales</taxon>
        <taxon>Oxalobacteraceae</taxon>
        <taxon>Undibacterium</taxon>
    </lineage>
</organism>
<dbReference type="SMART" id="SM00867">
    <property type="entry name" value="YceI"/>
    <property type="match status" value="1"/>
</dbReference>
<dbReference type="EMBL" id="JACOFZ010000002">
    <property type="protein sequence ID" value="MBC3881245.1"/>
    <property type="molecule type" value="Genomic_DNA"/>
</dbReference>
<dbReference type="Pfam" id="PF04264">
    <property type="entry name" value="YceI"/>
    <property type="match status" value="1"/>
</dbReference>
<gene>
    <name evidence="2" type="ORF">H8K36_07675</name>
</gene>
<dbReference type="RefSeq" id="WP_186916278.1">
    <property type="nucleotide sequence ID" value="NZ_JACOFZ010000002.1"/>
</dbReference>
<feature type="domain" description="Lipid/polyisoprenoid-binding YceI-like" evidence="1">
    <location>
        <begin position="28"/>
        <end position="192"/>
    </location>
</feature>
<evidence type="ECO:0000313" key="2">
    <source>
        <dbReference type="EMBL" id="MBC3881245.1"/>
    </source>
</evidence>
<name>A0A923HKD2_9BURK</name>
<dbReference type="AlphaFoldDB" id="A0A923HKD2"/>
<dbReference type="SUPFAM" id="SSF101874">
    <property type="entry name" value="YceI-like"/>
    <property type="match status" value="1"/>
</dbReference>